<feature type="coiled-coil region" evidence="1">
    <location>
        <begin position="53"/>
        <end position="80"/>
    </location>
</feature>
<dbReference type="OrthoDB" id="71895at2759"/>
<dbReference type="EMBL" id="JNBR01000384">
    <property type="protein sequence ID" value="OQR93990.1"/>
    <property type="molecule type" value="Genomic_DNA"/>
</dbReference>
<gene>
    <name evidence="2" type="ORF">ACHHYP_01978</name>
</gene>
<proteinExistence type="predicted"/>
<name>A0A1V9Z817_ACHHY</name>
<dbReference type="AlphaFoldDB" id="A0A1V9Z817"/>
<evidence type="ECO:0000313" key="3">
    <source>
        <dbReference type="Proteomes" id="UP000243579"/>
    </source>
</evidence>
<dbReference type="Proteomes" id="UP000243579">
    <property type="component" value="Unassembled WGS sequence"/>
</dbReference>
<accession>A0A1V9Z817</accession>
<organism evidence="2 3">
    <name type="scientific">Achlya hypogyna</name>
    <name type="common">Oomycete</name>
    <name type="synonym">Protoachlya hypogyna</name>
    <dbReference type="NCBI Taxonomy" id="1202772"/>
    <lineage>
        <taxon>Eukaryota</taxon>
        <taxon>Sar</taxon>
        <taxon>Stramenopiles</taxon>
        <taxon>Oomycota</taxon>
        <taxon>Saprolegniomycetes</taxon>
        <taxon>Saprolegniales</taxon>
        <taxon>Achlyaceae</taxon>
        <taxon>Achlya</taxon>
    </lineage>
</organism>
<comment type="caution">
    <text evidence="2">The sequence shown here is derived from an EMBL/GenBank/DDBJ whole genome shotgun (WGS) entry which is preliminary data.</text>
</comment>
<evidence type="ECO:0000313" key="2">
    <source>
        <dbReference type="EMBL" id="OQR93990.1"/>
    </source>
</evidence>
<reference evidence="2 3" key="1">
    <citation type="journal article" date="2014" name="Genome Biol. Evol.">
        <title>The secreted proteins of Achlya hypogyna and Thraustotheca clavata identify the ancestral oomycete secretome and reveal gene acquisitions by horizontal gene transfer.</title>
        <authorList>
            <person name="Misner I."/>
            <person name="Blouin N."/>
            <person name="Leonard G."/>
            <person name="Richards T.A."/>
            <person name="Lane C.E."/>
        </authorList>
    </citation>
    <scope>NUCLEOTIDE SEQUENCE [LARGE SCALE GENOMIC DNA]</scope>
    <source>
        <strain evidence="2 3">ATCC 48635</strain>
    </source>
</reference>
<keyword evidence="1" id="KW-0175">Coiled coil</keyword>
<sequence>MARSLHAALFDKTPELSLNQRLELDPDLDEMELDLAHGASEADQQVLVMSETIDLLRRHLEQQRKELQAAYRTLHEYESKTQSERSQAVADETQQASMERKLRDLAFVRRVYWSTLELKDVALHEATVEKEALRIELHKYKVLTRDLSERLSAQYNSMGSGLNAVSVVSAASNQSGHVPKKDRFDHIVPAAIDNRDDFWKLQWKDAMRARKGHPTTMYNQFVEPPPKQPSLKIFSCPPHGKRGFADRDERFPVSRYIGLNSRQSALIKECYKVVGHTT</sequence>
<keyword evidence="3" id="KW-1185">Reference proteome</keyword>
<protein>
    <submittedName>
        <fullName evidence="2">Uncharacterized protein</fullName>
    </submittedName>
</protein>
<evidence type="ECO:0000256" key="1">
    <source>
        <dbReference type="SAM" id="Coils"/>
    </source>
</evidence>